<feature type="compositionally biased region" description="Basic and acidic residues" evidence="1">
    <location>
        <begin position="19"/>
        <end position="38"/>
    </location>
</feature>
<comment type="caution">
    <text evidence="2">The sequence shown here is derived from an EMBL/GenBank/DDBJ whole genome shotgun (WGS) entry which is preliminary data.</text>
</comment>
<sequence>MSGTSHSNVHFQGRSDVGSLRKLEGERNDEFANEEHGSGENFDFEVGIGDDDSNLCSSCEFQIGGSPSSYEVLEEGTSLQIQIEIDEEVVAKEVEIVFVEYEKSYEPVVDEEIENLDKDLADLLERLKGMIDENFFGRIRKLVIQAKESLRTDTGGGFGDFDRAFSEFLSGDRADLGSVVEILKQYDAD</sequence>
<accession>A0A478FPH3</accession>
<reference evidence="2 3" key="1">
    <citation type="submission" date="2019-01" db="EMBL/GenBank/DDBJ databases">
        <title>Draft genome sequences of Candidatus Mycoplasma haemohominis SWG34-3 identified from a patient with pyrexia, anemia and liver dysfunction.</title>
        <authorList>
            <person name="Sekizuka T."/>
            <person name="Hattori N."/>
            <person name="Katano H."/>
            <person name="Takuma T."/>
            <person name="Ito T."/>
            <person name="Arai N."/>
            <person name="Yanai R."/>
            <person name="Ishii S."/>
            <person name="Miura Y."/>
            <person name="Tokunaga T."/>
            <person name="Watanabe H."/>
            <person name="Nomura N."/>
            <person name="Eguchi J."/>
            <person name="Arai T."/>
            <person name="Hasegawa H."/>
            <person name="Nakamaki T."/>
            <person name="Wakita T."/>
            <person name="Niki Y."/>
            <person name="Kuroda M."/>
        </authorList>
    </citation>
    <scope>NUCLEOTIDE SEQUENCE [LARGE SCALE GENOMIC DNA]</scope>
    <source>
        <strain evidence="2">SWG34-3</strain>
    </source>
</reference>
<evidence type="ECO:0000313" key="3">
    <source>
        <dbReference type="Proteomes" id="UP000324831"/>
    </source>
</evidence>
<dbReference type="AlphaFoldDB" id="A0A478FPH3"/>
<feature type="region of interest" description="Disordered" evidence="1">
    <location>
        <begin position="1"/>
        <end position="41"/>
    </location>
</feature>
<gene>
    <name evidence="2" type="ORF">MHSWG343_01100</name>
</gene>
<protein>
    <submittedName>
        <fullName evidence="2">Uncharacterized protein</fullName>
    </submittedName>
</protein>
<evidence type="ECO:0000256" key="1">
    <source>
        <dbReference type="SAM" id="MobiDB-lite"/>
    </source>
</evidence>
<name>A0A478FPH3_9MOLU</name>
<evidence type="ECO:0000313" key="2">
    <source>
        <dbReference type="EMBL" id="GCE63132.1"/>
    </source>
</evidence>
<dbReference type="EMBL" id="BIMN01000001">
    <property type="protein sequence ID" value="GCE63132.1"/>
    <property type="molecule type" value="Genomic_DNA"/>
</dbReference>
<organism evidence="2 3">
    <name type="scientific">Candidatus Mycoplasma haematohominis</name>
    <dbReference type="NCBI Taxonomy" id="1494318"/>
    <lineage>
        <taxon>Bacteria</taxon>
        <taxon>Bacillati</taxon>
        <taxon>Mycoplasmatota</taxon>
        <taxon>Mollicutes</taxon>
        <taxon>Mycoplasmataceae</taxon>
        <taxon>Mycoplasma</taxon>
    </lineage>
</organism>
<dbReference type="Proteomes" id="UP000324831">
    <property type="component" value="Unassembled WGS sequence"/>
</dbReference>
<feature type="compositionally biased region" description="Polar residues" evidence="1">
    <location>
        <begin position="1"/>
        <end position="10"/>
    </location>
</feature>
<proteinExistence type="predicted"/>